<feature type="compositionally biased region" description="Low complexity" evidence="1">
    <location>
        <begin position="23"/>
        <end position="32"/>
    </location>
</feature>
<feature type="compositionally biased region" description="Basic and acidic residues" evidence="1">
    <location>
        <begin position="1"/>
        <end position="15"/>
    </location>
</feature>
<gene>
    <name evidence="2" type="ORF">AKJ09_09076</name>
</gene>
<name>A0A0K1Q9K4_9BACT</name>
<dbReference type="STRING" id="1391654.AKJ09_09076"/>
<keyword evidence="3" id="KW-1185">Reference proteome</keyword>
<reference evidence="2 3" key="1">
    <citation type="submission" date="2015-08" db="EMBL/GenBank/DDBJ databases">
        <authorList>
            <person name="Babu N.S."/>
            <person name="Beckwith C.J."/>
            <person name="Beseler K.G."/>
            <person name="Brison A."/>
            <person name="Carone J.V."/>
            <person name="Caskin T.P."/>
            <person name="Diamond M."/>
            <person name="Durham M.E."/>
            <person name="Foxe J.M."/>
            <person name="Go M."/>
            <person name="Henderson B.A."/>
            <person name="Jones I.B."/>
            <person name="McGettigan J.A."/>
            <person name="Micheletti S.J."/>
            <person name="Nasrallah M.E."/>
            <person name="Ortiz D."/>
            <person name="Piller C.R."/>
            <person name="Privatt S.R."/>
            <person name="Schneider S.L."/>
            <person name="Sharp S."/>
            <person name="Smith T.C."/>
            <person name="Stanton J.D."/>
            <person name="Ullery H.E."/>
            <person name="Wilson R.J."/>
            <person name="Serrano M.G."/>
            <person name="Buck G."/>
            <person name="Lee V."/>
            <person name="Wang Y."/>
            <person name="Carvalho R."/>
            <person name="Voegtly L."/>
            <person name="Shi R."/>
            <person name="Duckworth R."/>
            <person name="Johnson A."/>
            <person name="Loviza R."/>
            <person name="Walstead R."/>
            <person name="Shah Z."/>
            <person name="Kiflezghi M."/>
            <person name="Wade K."/>
            <person name="Ball S.L."/>
            <person name="Bradley K.W."/>
            <person name="Asai D.J."/>
            <person name="Bowman C.A."/>
            <person name="Russell D.A."/>
            <person name="Pope W.H."/>
            <person name="Jacobs-Sera D."/>
            <person name="Hendrix R.W."/>
            <person name="Hatfull G.F."/>
        </authorList>
    </citation>
    <scope>NUCLEOTIDE SEQUENCE [LARGE SCALE GENOMIC DNA]</scope>
    <source>
        <strain evidence="2 3">DSM 27648</strain>
    </source>
</reference>
<evidence type="ECO:0000313" key="3">
    <source>
        <dbReference type="Proteomes" id="UP000064967"/>
    </source>
</evidence>
<feature type="region of interest" description="Disordered" evidence="1">
    <location>
        <begin position="1"/>
        <end position="65"/>
    </location>
</feature>
<dbReference type="Proteomes" id="UP000064967">
    <property type="component" value="Chromosome"/>
</dbReference>
<evidence type="ECO:0000313" key="2">
    <source>
        <dbReference type="EMBL" id="AKV02413.1"/>
    </source>
</evidence>
<protein>
    <submittedName>
        <fullName evidence="2">Uncharacterized protein</fullName>
    </submittedName>
</protein>
<accession>A0A0K1Q9K4</accession>
<dbReference type="AlphaFoldDB" id="A0A0K1Q9K4"/>
<feature type="compositionally biased region" description="Basic and acidic residues" evidence="1">
    <location>
        <begin position="33"/>
        <end position="49"/>
    </location>
</feature>
<dbReference type="KEGG" id="llu:AKJ09_09076"/>
<organism evidence="2 3">
    <name type="scientific">Labilithrix luteola</name>
    <dbReference type="NCBI Taxonomy" id="1391654"/>
    <lineage>
        <taxon>Bacteria</taxon>
        <taxon>Pseudomonadati</taxon>
        <taxon>Myxococcota</taxon>
        <taxon>Polyangia</taxon>
        <taxon>Polyangiales</taxon>
        <taxon>Labilitrichaceae</taxon>
        <taxon>Labilithrix</taxon>
    </lineage>
</organism>
<dbReference type="EMBL" id="CP012333">
    <property type="protein sequence ID" value="AKV02413.1"/>
    <property type="molecule type" value="Genomic_DNA"/>
</dbReference>
<evidence type="ECO:0000256" key="1">
    <source>
        <dbReference type="SAM" id="MobiDB-lite"/>
    </source>
</evidence>
<sequence length="65" mass="6977">MRRSARVRESCEEGYGRSGGGSPSSWSPSVLSERADRETGRDVGEDRVKVRAGTITAGAKSASRY</sequence>
<proteinExistence type="predicted"/>